<reference evidence="10" key="1">
    <citation type="journal article" date="2021" name="PeerJ">
        <title>Extensive microbial diversity within the chicken gut microbiome revealed by metagenomics and culture.</title>
        <authorList>
            <person name="Gilroy R."/>
            <person name="Ravi A."/>
            <person name="Getino M."/>
            <person name="Pursley I."/>
            <person name="Horton D.L."/>
            <person name="Alikhan N.F."/>
            <person name="Baker D."/>
            <person name="Gharbi K."/>
            <person name="Hall N."/>
            <person name="Watson M."/>
            <person name="Adriaenssens E.M."/>
            <person name="Foster-Nyarko E."/>
            <person name="Jarju S."/>
            <person name="Secka A."/>
            <person name="Antonio M."/>
            <person name="Oren A."/>
            <person name="Chaudhuri R.R."/>
            <person name="La Ragione R."/>
            <person name="Hildebrand F."/>
            <person name="Pallen M.J."/>
        </authorList>
    </citation>
    <scope>NUCLEOTIDE SEQUENCE</scope>
    <source>
        <strain evidence="10">ChiW7-2402</strain>
    </source>
</reference>
<evidence type="ECO:0000256" key="3">
    <source>
        <dbReference type="ARBA" id="ARBA00022741"/>
    </source>
</evidence>
<dbReference type="InterPro" id="IPR002306">
    <property type="entry name" value="Trp-tRNA-ligase"/>
</dbReference>
<dbReference type="Pfam" id="PF00579">
    <property type="entry name" value="tRNA-synt_1b"/>
    <property type="match status" value="1"/>
</dbReference>
<dbReference type="Gene3D" id="3.40.50.620">
    <property type="entry name" value="HUPs"/>
    <property type="match status" value="1"/>
</dbReference>
<evidence type="ECO:0000256" key="4">
    <source>
        <dbReference type="ARBA" id="ARBA00022840"/>
    </source>
</evidence>
<dbReference type="SUPFAM" id="SSF52374">
    <property type="entry name" value="Nucleotidylyl transferase"/>
    <property type="match status" value="1"/>
</dbReference>
<dbReference type="EMBL" id="DXBB01000050">
    <property type="protein sequence ID" value="HIZ72538.1"/>
    <property type="molecule type" value="Genomic_DNA"/>
</dbReference>
<evidence type="ECO:0000256" key="2">
    <source>
        <dbReference type="ARBA" id="ARBA00022598"/>
    </source>
</evidence>
<organism evidence="10 11">
    <name type="scientific">Candidatus Gallimonas intestinavium</name>
    <dbReference type="NCBI Taxonomy" id="2838603"/>
    <lineage>
        <taxon>Bacteria</taxon>
        <taxon>Bacillati</taxon>
        <taxon>Bacillota</taxon>
        <taxon>Clostridia</taxon>
        <taxon>Candidatus Gallimonas</taxon>
    </lineage>
</organism>
<dbReference type="InterPro" id="IPR001412">
    <property type="entry name" value="aa-tRNA-synth_I_CS"/>
</dbReference>
<dbReference type="PRINTS" id="PR01039">
    <property type="entry name" value="TRNASYNTHTRP"/>
</dbReference>
<dbReference type="GO" id="GO:0005829">
    <property type="term" value="C:cytosol"/>
    <property type="evidence" value="ECO:0007669"/>
    <property type="project" value="TreeGrafter"/>
</dbReference>
<dbReference type="EC" id="6.1.1.2" evidence="8"/>
<dbReference type="GO" id="GO:0004830">
    <property type="term" value="F:tryptophan-tRNA ligase activity"/>
    <property type="evidence" value="ECO:0007669"/>
    <property type="project" value="UniProtKB-UniRule"/>
</dbReference>
<dbReference type="AlphaFoldDB" id="A0A9D2G3J4"/>
<dbReference type="CDD" id="cd00806">
    <property type="entry name" value="TrpRS_core"/>
    <property type="match status" value="1"/>
</dbReference>
<comment type="catalytic activity">
    <reaction evidence="7 8">
        <text>tRNA(Trp) + L-tryptophan + ATP = L-tryptophyl-tRNA(Trp) + AMP + diphosphate + H(+)</text>
        <dbReference type="Rhea" id="RHEA:24080"/>
        <dbReference type="Rhea" id="RHEA-COMP:9671"/>
        <dbReference type="Rhea" id="RHEA-COMP:9705"/>
        <dbReference type="ChEBI" id="CHEBI:15378"/>
        <dbReference type="ChEBI" id="CHEBI:30616"/>
        <dbReference type="ChEBI" id="CHEBI:33019"/>
        <dbReference type="ChEBI" id="CHEBI:57912"/>
        <dbReference type="ChEBI" id="CHEBI:78442"/>
        <dbReference type="ChEBI" id="CHEBI:78535"/>
        <dbReference type="ChEBI" id="CHEBI:456215"/>
        <dbReference type="EC" id="6.1.1.2"/>
    </reaction>
</comment>
<feature type="short sequence motif" description="'KMSKS' region" evidence="8">
    <location>
        <begin position="201"/>
        <end position="205"/>
    </location>
</feature>
<dbReference type="NCBIfam" id="TIGR00233">
    <property type="entry name" value="trpS"/>
    <property type="match status" value="1"/>
</dbReference>
<dbReference type="Gene3D" id="1.10.240.10">
    <property type="entry name" value="Tyrosyl-Transfer RNA Synthetase"/>
    <property type="match status" value="1"/>
</dbReference>
<sequence>MEEITTQNKKVVYSAVQPSGNLTIGNYVGSIRNWIDMQDDYTCYFAIANMHAITVKQDPALLRRHTLELAALYIACGLDPEKCALYVQSMVPQHAELCWALNTITYVGEMQRMTQFKDKSAKHADNINMGLMDYPVLMAADILLYLADYVPVGADQTQHVEIARDIAIRFNNRYGETFRVPQALIVKQGAKIMSLQEPTKKMSKSDENINASVYLSDDKDTVIRKFKRAVTDSDTRIIASEEKPGVTNLLTIYCAFRGCTLEEAQREFEGKGYGDFKLAVGETVADAIAPVQAEQKRLLADKAYLNGILKEGCERAFRTARRTLNKVYRKIGFYQGE</sequence>
<accession>A0A9D2G3J4</accession>
<keyword evidence="8" id="KW-0963">Cytoplasm</keyword>
<dbReference type="InterPro" id="IPR014729">
    <property type="entry name" value="Rossmann-like_a/b/a_fold"/>
</dbReference>
<feature type="binding site" evidence="8">
    <location>
        <begin position="17"/>
        <end position="19"/>
    </location>
    <ligand>
        <name>ATP</name>
        <dbReference type="ChEBI" id="CHEBI:30616"/>
    </ligand>
</feature>
<evidence type="ECO:0000256" key="1">
    <source>
        <dbReference type="ARBA" id="ARBA00005594"/>
    </source>
</evidence>
<evidence type="ECO:0000256" key="8">
    <source>
        <dbReference type="HAMAP-Rule" id="MF_00140"/>
    </source>
</evidence>
<keyword evidence="2 8" id="KW-0436">Ligase</keyword>
<keyword evidence="4 8" id="KW-0067">ATP-binding</keyword>
<comment type="subunit">
    <text evidence="8">Homodimer.</text>
</comment>
<feature type="short sequence motif" description="'HIGH' region" evidence="8">
    <location>
        <begin position="18"/>
        <end position="26"/>
    </location>
</feature>
<dbReference type="GO" id="GO:0005524">
    <property type="term" value="F:ATP binding"/>
    <property type="evidence" value="ECO:0007669"/>
    <property type="project" value="UniProtKB-UniRule"/>
</dbReference>
<feature type="binding site" evidence="8">
    <location>
        <begin position="25"/>
        <end position="26"/>
    </location>
    <ligand>
        <name>ATP</name>
        <dbReference type="ChEBI" id="CHEBI:30616"/>
    </ligand>
</feature>
<name>A0A9D2G3J4_9FIRM</name>
<proteinExistence type="inferred from homology"/>
<dbReference type="InterPro" id="IPR050203">
    <property type="entry name" value="Trp-tRNA_synthetase"/>
</dbReference>
<keyword evidence="6 8" id="KW-0030">Aminoacyl-tRNA synthetase</keyword>
<evidence type="ECO:0000256" key="5">
    <source>
        <dbReference type="ARBA" id="ARBA00022917"/>
    </source>
</evidence>
<dbReference type="HAMAP" id="MF_00140_B">
    <property type="entry name" value="Trp_tRNA_synth_B"/>
    <property type="match status" value="1"/>
</dbReference>
<comment type="caution">
    <text evidence="10">The sequence shown here is derived from an EMBL/GenBank/DDBJ whole genome shotgun (WGS) entry which is preliminary data.</text>
</comment>
<gene>
    <name evidence="8 10" type="primary">trpS</name>
    <name evidence="10" type="ORF">H9964_03030</name>
</gene>
<dbReference type="PANTHER" id="PTHR43766:SF1">
    <property type="entry name" value="TRYPTOPHAN--TRNA LIGASE, MITOCHONDRIAL"/>
    <property type="match status" value="1"/>
</dbReference>
<feature type="binding site" evidence="8">
    <location>
        <position position="141"/>
    </location>
    <ligand>
        <name>L-tryptophan</name>
        <dbReference type="ChEBI" id="CHEBI:57912"/>
    </ligand>
</feature>
<keyword evidence="5 8" id="KW-0648">Protein biosynthesis</keyword>
<dbReference type="PROSITE" id="PS00178">
    <property type="entry name" value="AA_TRNA_LIGASE_I"/>
    <property type="match status" value="1"/>
</dbReference>
<protein>
    <recommendedName>
        <fullName evidence="8">Tryptophan--tRNA ligase</fullName>
        <ecNumber evidence="8">6.1.1.2</ecNumber>
    </recommendedName>
    <alternativeName>
        <fullName evidence="8">Tryptophanyl-tRNA synthetase</fullName>
        <shortName evidence="8">TrpRS</shortName>
    </alternativeName>
</protein>
<evidence type="ECO:0000313" key="10">
    <source>
        <dbReference type="EMBL" id="HIZ72538.1"/>
    </source>
</evidence>
<dbReference type="FunFam" id="1.10.240.10:FF:000002">
    <property type="entry name" value="Tryptophan--tRNA ligase"/>
    <property type="match status" value="1"/>
</dbReference>
<feature type="binding site" evidence="8">
    <location>
        <begin position="201"/>
        <end position="205"/>
    </location>
    <ligand>
        <name>ATP</name>
        <dbReference type="ChEBI" id="CHEBI:30616"/>
    </ligand>
</feature>
<evidence type="ECO:0000256" key="6">
    <source>
        <dbReference type="ARBA" id="ARBA00023146"/>
    </source>
</evidence>
<feature type="binding site" evidence="8">
    <location>
        <begin position="153"/>
        <end position="155"/>
    </location>
    <ligand>
        <name>ATP</name>
        <dbReference type="ChEBI" id="CHEBI:30616"/>
    </ligand>
</feature>
<reference evidence="10" key="2">
    <citation type="submission" date="2021-04" db="EMBL/GenBank/DDBJ databases">
        <authorList>
            <person name="Gilroy R."/>
        </authorList>
    </citation>
    <scope>NUCLEOTIDE SEQUENCE</scope>
    <source>
        <strain evidence="10">ChiW7-2402</strain>
    </source>
</reference>
<comment type="function">
    <text evidence="8">Catalyzes the attachment of tryptophan to tRNA(Trp).</text>
</comment>
<evidence type="ECO:0000256" key="7">
    <source>
        <dbReference type="ARBA" id="ARBA00049929"/>
    </source>
</evidence>
<comment type="similarity">
    <text evidence="1 8 9">Belongs to the class-I aminoacyl-tRNA synthetase family.</text>
</comment>
<comment type="subcellular location">
    <subcellularLocation>
        <location evidence="8">Cytoplasm</location>
    </subcellularLocation>
</comment>
<dbReference type="InterPro" id="IPR024109">
    <property type="entry name" value="Trp-tRNA-ligase_bac-type"/>
</dbReference>
<keyword evidence="3 8" id="KW-0547">Nucleotide-binding</keyword>
<dbReference type="GO" id="GO:0006436">
    <property type="term" value="P:tryptophanyl-tRNA aminoacylation"/>
    <property type="evidence" value="ECO:0007669"/>
    <property type="project" value="UniProtKB-UniRule"/>
</dbReference>
<evidence type="ECO:0000256" key="9">
    <source>
        <dbReference type="RuleBase" id="RU363036"/>
    </source>
</evidence>
<feature type="binding site" evidence="8">
    <location>
        <position position="192"/>
    </location>
    <ligand>
        <name>ATP</name>
        <dbReference type="ChEBI" id="CHEBI:30616"/>
    </ligand>
</feature>
<dbReference type="InterPro" id="IPR002305">
    <property type="entry name" value="aa-tRNA-synth_Ic"/>
</dbReference>
<evidence type="ECO:0000313" key="11">
    <source>
        <dbReference type="Proteomes" id="UP000824102"/>
    </source>
</evidence>
<dbReference type="Proteomes" id="UP000824102">
    <property type="component" value="Unassembled WGS sequence"/>
</dbReference>
<dbReference type="PANTHER" id="PTHR43766">
    <property type="entry name" value="TRYPTOPHAN--TRNA LIGASE, MITOCHONDRIAL"/>
    <property type="match status" value="1"/>
</dbReference>